<sequence length="243" mass="28001">MRKHTKTGEKRYKVLSRKGHYTVPRLIAKTIESRRKPVNLAGKVLKPHFPLMTPQAAAQTRKKVNEFIRELREAGVYVLPTRIVSTPTKVKGKVQLNFVQDYVGKRFVLDKYLKHCSDKEAIDAFEKTLILFEKIKKFNQNGKRLGIDSATSNLAIVDKDVVLIDVYPAFIRDGLTIDPKTAARELRNPLFRTLAKAMPKTATRISKSIIDRRFDIEQRKRRLVRHFSKAKPKLKARLRALIS</sequence>
<protein>
    <submittedName>
        <fullName evidence="1">Uncharacterized protein</fullName>
    </submittedName>
</protein>
<proteinExistence type="predicted"/>
<organism evidence="1 2">
    <name type="scientific">Candidatus Iainarchaeum sp</name>
    <dbReference type="NCBI Taxonomy" id="3101447"/>
    <lineage>
        <taxon>Archaea</taxon>
        <taxon>Candidatus Iainarchaeota</taxon>
        <taxon>Candidatus Iainarchaeia</taxon>
        <taxon>Candidatus Iainarchaeales</taxon>
        <taxon>Candidatus Iainarchaeaceae</taxon>
        <taxon>Candidatus Iainarchaeum</taxon>
    </lineage>
</organism>
<evidence type="ECO:0000313" key="1">
    <source>
        <dbReference type="EMBL" id="MBT4870819.1"/>
    </source>
</evidence>
<accession>A0A8T5GFU2</accession>
<evidence type="ECO:0000313" key="2">
    <source>
        <dbReference type="Proteomes" id="UP000722459"/>
    </source>
</evidence>
<dbReference type="AlphaFoldDB" id="A0A8T5GFU2"/>
<dbReference type="Pfam" id="PF19709">
    <property type="entry name" value="DUF6206"/>
    <property type="match status" value="1"/>
</dbReference>
<comment type="caution">
    <text evidence="1">The sequence shown here is derived from an EMBL/GenBank/DDBJ whole genome shotgun (WGS) entry which is preliminary data.</text>
</comment>
<reference evidence="1" key="1">
    <citation type="journal article" date="2021" name="ISME J.">
        <title>Mercury methylation by metabolically versatile and cosmopolitan marine bacteria.</title>
        <authorList>
            <person name="Lin H."/>
            <person name="Ascher D.B."/>
            <person name="Myung Y."/>
            <person name="Lamborg C.H."/>
            <person name="Hallam S.J."/>
            <person name="Gionfriddo C.M."/>
            <person name="Holt K.E."/>
            <person name="Moreau J.W."/>
        </authorList>
    </citation>
    <scope>NUCLEOTIDE SEQUENCE</scope>
    <source>
        <strain evidence="1">SI075_bin30</strain>
    </source>
</reference>
<dbReference type="InterPro" id="IPR045780">
    <property type="entry name" value="DUF6206"/>
</dbReference>
<name>A0A8T5GFU2_9ARCH</name>
<dbReference type="EMBL" id="JABJNZ010000059">
    <property type="protein sequence ID" value="MBT4870819.1"/>
    <property type="molecule type" value="Genomic_DNA"/>
</dbReference>
<dbReference type="Proteomes" id="UP000722459">
    <property type="component" value="Unassembled WGS sequence"/>
</dbReference>
<gene>
    <name evidence="1" type="ORF">HON47_04550</name>
</gene>